<reference evidence="1 2" key="1">
    <citation type="submission" date="2015-11" db="EMBL/GenBank/DDBJ databases">
        <title>Genomes and virulence difference between two physiological races of Phytophthora nicotianae.</title>
        <authorList>
            <person name="Liu H."/>
            <person name="Ma X."/>
            <person name="Yu H."/>
            <person name="Fang D."/>
            <person name="Li Y."/>
            <person name="Wang X."/>
            <person name="Wang W."/>
            <person name="Dong Y."/>
            <person name="Xiao B."/>
        </authorList>
    </citation>
    <scope>NUCLEOTIDE SEQUENCE [LARGE SCALE GENOMIC DNA]</scope>
    <source>
        <strain evidence="2">race 1</strain>
    </source>
</reference>
<evidence type="ECO:0000313" key="1">
    <source>
        <dbReference type="EMBL" id="KUF87860.1"/>
    </source>
</evidence>
<protein>
    <submittedName>
        <fullName evidence="1">Choline transporter protein</fullName>
    </submittedName>
</protein>
<dbReference type="AlphaFoldDB" id="A0A0W8CV64"/>
<comment type="caution">
    <text evidence="1">The sequence shown here is derived from an EMBL/GenBank/DDBJ whole genome shotgun (WGS) entry which is preliminary data.</text>
</comment>
<gene>
    <name evidence="1" type="ORF">AM588_10001621</name>
</gene>
<evidence type="ECO:0000313" key="2">
    <source>
        <dbReference type="Proteomes" id="UP000054636"/>
    </source>
</evidence>
<proteinExistence type="predicted"/>
<dbReference type="GO" id="GO:0003676">
    <property type="term" value="F:nucleic acid binding"/>
    <property type="evidence" value="ECO:0007669"/>
    <property type="project" value="InterPro"/>
</dbReference>
<sequence length="121" mass="13822">MLGTKRSVRLGVDRAEVYLDESDCNVNHVTGKTWLTADKIRYSKTGRGARSKPTIRTLIELAELYRPPKRYQVTEIATKYDYLVFFTPPYHPTLQLIELIWGIVKGRIARTPPKCGADVVK</sequence>
<dbReference type="Proteomes" id="UP000054636">
    <property type="component" value="Unassembled WGS sequence"/>
</dbReference>
<accession>A0A0W8CV64</accession>
<organism evidence="1 2">
    <name type="scientific">Phytophthora nicotianae</name>
    <name type="common">Potato buckeye rot agent</name>
    <name type="synonym">Phytophthora parasitica</name>
    <dbReference type="NCBI Taxonomy" id="4792"/>
    <lineage>
        <taxon>Eukaryota</taxon>
        <taxon>Sar</taxon>
        <taxon>Stramenopiles</taxon>
        <taxon>Oomycota</taxon>
        <taxon>Peronosporomycetes</taxon>
        <taxon>Peronosporales</taxon>
        <taxon>Peronosporaceae</taxon>
        <taxon>Phytophthora</taxon>
    </lineage>
</organism>
<name>A0A0W8CV64_PHYNI</name>
<dbReference type="InterPro" id="IPR036397">
    <property type="entry name" value="RNaseH_sf"/>
</dbReference>
<dbReference type="Gene3D" id="3.30.420.10">
    <property type="entry name" value="Ribonuclease H-like superfamily/Ribonuclease H"/>
    <property type="match status" value="1"/>
</dbReference>
<dbReference type="EMBL" id="LNFP01001075">
    <property type="protein sequence ID" value="KUF87860.1"/>
    <property type="molecule type" value="Genomic_DNA"/>
</dbReference>